<dbReference type="InterPro" id="IPR011051">
    <property type="entry name" value="RmlC_Cupin_sf"/>
</dbReference>
<proteinExistence type="predicted"/>
<dbReference type="PANTHER" id="PTHR33387:SF3">
    <property type="entry name" value="DUF985 DOMAIN-CONTAINING PROTEIN"/>
    <property type="match status" value="1"/>
</dbReference>
<dbReference type="InterPro" id="IPR039935">
    <property type="entry name" value="YML079W-like"/>
</dbReference>
<name>A0A5M6C7C8_9TREE</name>
<keyword evidence="2" id="KW-1185">Reference proteome</keyword>
<dbReference type="Pfam" id="PF06172">
    <property type="entry name" value="Cupin_5"/>
    <property type="match status" value="1"/>
</dbReference>
<dbReference type="RefSeq" id="XP_031862620.1">
    <property type="nucleotide sequence ID" value="XM_032003298.1"/>
</dbReference>
<dbReference type="InterPro" id="IPR014710">
    <property type="entry name" value="RmlC-like_jellyroll"/>
</dbReference>
<accession>A0A5M6C7C8</accession>
<dbReference type="PANTHER" id="PTHR33387">
    <property type="entry name" value="RMLC-LIKE JELLY ROLL FOLD PROTEIN"/>
    <property type="match status" value="1"/>
</dbReference>
<protein>
    <submittedName>
        <fullName evidence="1">Uncharacterized protein</fullName>
    </submittedName>
</protein>
<reference evidence="1" key="2">
    <citation type="submission" date="2024-01" db="EMBL/GenBank/DDBJ databases">
        <title>Comparative genomics of Cryptococcus and Kwoniella reveals pathogenesis evolution and contrasting modes of karyotype evolution via chromosome fusion or intercentromeric recombination.</title>
        <authorList>
            <person name="Coelho M.A."/>
            <person name="David-Palma M."/>
            <person name="Shea T."/>
            <person name="Bowers K."/>
            <person name="McGinley-Smith S."/>
            <person name="Mohammad A.W."/>
            <person name="Gnirke A."/>
            <person name="Yurkov A.M."/>
            <person name="Nowrousian M."/>
            <person name="Sun S."/>
            <person name="Cuomo C.A."/>
            <person name="Heitman J."/>
        </authorList>
    </citation>
    <scope>NUCLEOTIDE SEQUENCE</scope>
    <source>
        <strain evidence="1">CBS 12478</strain>
    </source>
</reference>
<dbReference type="KEGG" id="ksn:43587418"/>
<evidence type="ECO:0000313" key="2">
    <source>
        <dbReference type="Proteomes" id="UP000322225"/>
    </source>
</evidence>
<dbReference type="OrthoDB" id="6614653at2759"/>
<sequence>MSSITPPYPYPVSNSDLITSHSLIKHFEGGYFAQTVSIESSLESDNANNNSHVPKSAALEGRVQISAGPGAELLSGIKGSENAPTGGEEKKTDATLIYYLLTPDSYRGRMHMNLHSTFHLHHSGRALYTLIKPPSSSEPSAKPTIHRFVMGPNPSLGEVTQLFVPGGWWKASEIPDEDLLLLDSPSGNEQLRDKMGCLISEVVVPGWNPDQHQFIDEDKLKAMWGGEPGWEQYSKYIKAPEGLEYPDK</sequence>
<dbReference type="Gene3D" id="2.60.120.10">
    <property type="entry name" value="Jelly Rolls"/>
    <property type="match status" value="1"/>
</dbReference>
<evidence type="ECO:0000313" key="1">
    <source>
        <dbReference type="EMBL" id="WWD20798.1"/>
    </source>
</evidence>
<dbReference type="InterPro" id="IPR009327">
    <property type="entry name" value="Cupin_DUF985"/>
</dbReference>
<organism evidence="1 2">
    <name type="scientific">Kwoniella shandongensis</name>
    <dbReference type="NCBI Taxonomy" id="1734106"/>
    <lineage>
        <taxon>Eukaryota</taxon>
        <taxon>Fungi</taxon>
        <taxon>Dikarya</taxon>
        <taxon>Basidiomycota</taxon>
        <taxon>Agaricomycotina</taxon>
        <taxon>Tremellomycetes</taxon>
        <taxon>Tremellales</taxon>
        <taxon>Cryptococcaceae</taxon>
        <taxon>Kwoniella</taxon>
    </lineage>
</organism>
<reference evidence="1" key="1">
    <citation type="submission" date="2017-08" db="EMBL/GenBank/DDBJ databases">
        <authorList>
            <person name="Cuomo C."/>
            <person name="Billmyre B."/>
            <person name="Heitman J."/>
        </authorList>
    </citation>
    <scope>NUCLEOTIDE SEQUENCE</scope>
    <source>
        <strain evidence="1">CBS 12478</strain>
    </source>
</reference>
<dbReference type="AlphaFoldDB" id="A0A5M6C7C8"/>
<dbReference type="EMBL" id="CP144059">
    <property type="protein sequence ID" value="WWD20798.1"/>
    <property type="molecule type" value="Genomic_DNA"/>
</dbReference>
<dbReference type="GeneID" id="43587418"/>
<dbReference type="SUPFAM" id="SSF51182">
    <property type="entry name" value="RmlC-like cupins"/>
    <property type="match status" value="1"/>
</dbReference>
<dbReference type="Proteomes" id="UP000322225">
    <property type="component" value="Chromosome 9"/>
</dbReference>
<gene>
    <name evidence="1" type="ORF">CI109_105275</name>
</gene>